<dbReference type="OrthoDB" id="965869at2"/>
<accession>A0A060R7R0</accession>
<dbReference type="STRING" id="1433126.BN938_1263"/>
<dbReference type="KEGG" id="rbc:BN938_1263"/>
<dbReference type="Proteomes" id="UP000027616">
    <property type="component" value="Chromosome I"/>
</dbReference>
<protein>
    <submittedName>
        <fullName evidence="2">Uncharacterized protein</fullName>
    </submittedName>
</protein>
<keyword evidence="3" id="KW-1185">Reference proteome</keyword>
<evidence type="ECO:0000313" key="2">
    <source>
        <dbReference type="EMBL" id="CDN31356.1"/>
    </source>
</evidence>
<reference evidence="2 3" key="1">
    <citation type="journal article" date="2015" name="Genome Announc.">
        <title>Complete Genome Sequence of the Novel Leech Symbiont Mucinivorans hirudinis M3T.</title>
        <authorList>
            <person name="Nelson M.C."/>
            <person name="Bomar L."/>
            <person name="Graf J."/>
        </authorList>
    </citation>
    <scope>NUCLEOTIDE SEQUENCE [LARGE SCALE GENOMIC DNA]</scope>
    <source>
        <strain evidence="3">M3</strain>
    </source>
</reference>
<name>A0A060R7R0_9BACT</name>
<dbReference type="HOGENOM" id="CLU_1979020_0_0_10"/>
<evidence type="ECO:0000313" key="3">
    <source>
        <dbReference type="Proteomes" id="UP000027616"/>
    </source>
</evidence>
<dbReference type="AlphaFoldDB" id="A0A060R7R0"/>
<proteinExistence type="predicted"/>
<sequence length="126" mass="14514">MKRVLLLATILLSLNGFAQNKYADFVARVNDFARSDLSMLKYELRQNYDISYVNLNDIYAEFGSSWGNVAMALMLAHVAKESYSTVLVKSNRTKPTDWSKIAREMKVDERKVDSVMNKHLSSWLKK</sequence>
<gene>
    <name evidence="2" type="ORF">BN938_1263</name>
</gene>
<feature type="signal peptide" evidence="1">
    <location>
        <begin position="1"/>
        <end position="18"/>
    </location>
</feature>
<keyword evidence="1" id="KW-0732">Signal</keyword>
<dbReference type="EMBL" id="HG934468">
    <property type="protein sequence ID" value="CDN31356.1"/>
    <property type="molecule type" value="Genomic_DNA"/>
</dbReference>
<evidence type="ECO:0000256" key="1">
    <source>
        <dbReference type="SAM" id="SignalP"/>
    </source>
</evidence>
<organism evidence="2 3">
    <name type="scientific">Mucinivorans hirudinis</name>
    <dbReference type="NCBI Taxonomy" id="1433126"/>
    <lineage>
        <taxon>Bacteria</taxon>
        <taxon>Pseudomonadati</taxon>
        <taxon>Bacteroidota</taxon>
        <taxon>Bacteroidia</taxon>
        <taxon>Bacteroidales</taxon>
        <taxon>Rikenellaceae</taxon>
        <taxon>Mucinivorans</taxon>
    </lineage>
</organism>
<feature type="chain" id="PRO_5001590672" evidence="1">
    <location>
        <begin position="19"/>
        <end position="126"/>
    </location>
</feature>